<sequence>MRGHAALLEVNVEAVPIPFDFPAPIVAARRPGQQFCECRFDMIWHGIGQELRLRQVALPDRAALNRGAVIT</sequence>
<dbReference type="AlphaFoldDB" id="S3HKF0"/>
<evidence type="ECO:0000313" key="1">
    <source>
        <dbReference type="EMBL" id="EPE93971.1"/>
    </source>
</evidence>
<protein>
    <submittedName>
        <fullName evidence="1">Uncharacterized protein</fullName>
    </submittedName>
</protein>
<keyword evidence="2" id="KW-1185">Reference proteome</keyword>
<dbReference type="EMBL" id="AEYE02000038">
    <property type="protein sequence ID" value="EPE93971.1"/>
    <property type="molecule type" value="Genomic_DNA"/>
</dbReference>
<dbReference type="Proteomes" id="UP000014411">
    <property type="component" value="Unassembled WGS sequence"/>
</dbReference>
<comment type="caution">
    <text evidence="1">The sequence shown here is derived from an EMBL/GenBank/DDBJ whole genome shotgun (WGS) entry which is preliminary data.</text>
</comment>
<proteinExistence type="predicted"/>
<geneLocation type="plasmid" evidence="1">
    <name>pRg502a</name>
</geneLocation>
<dbReference type="HOGENOM" id="CLU_2737262_0_0_5"/>
<reference evidence="1 2" key="1">
    <citation type="journal article" date="2012" name="J. Bacteriol.">
        <title>Genome sequence of Rhizobium grahamii CCGE502, a broad-host-range symbiont with low nodulation competitiveness in Phaseolus vulgaris.</title>
        <authorList>
            <person name="Althabegoiti M.J."/>
            <person name="Lozano L."/>
            <person name="Torres-Tejerizo G."/>
            <person name="Ormeno-Orrillo E."/>
            <person name="Rogel M.A."/>
            <person name="Gonzalez V."/>
            <person name="Martinez-Romero E."/>
        </authorList>
    </citation>
    <scope>NUCLEOTIDE SEQUENCE [LARGE SCALE GENOMIC DNA]</scope>
    <source>
        <strain evidence="1 2">CCGE 502</strain>
        <plasmid evidence="1">pRg502a</plasmid>
    </source>
</reference>
<name>S3HKF0_9HYPH</name>
<organism evidence="1 2">
    <name type="scientific">Rhizobium grahamii CCGE 502</name>
    <dbReference type="NCBI Taxonomy" id="990285"/>
    <lineage>
        <taxon>Bacteria</taxon>
        <taxon>Pseudomonadati</taxon>
        <taxon>Pseudomonadota</taxon>
        <taxon>Alphaproteobacteria</taxon>
        <taxon>Hyphomicrobiales</taxon>
        <taxon>Rhizobiaceae</taxon>
        <taxon>Rhizobium/Agrobacterium group</taxon>
        <taxon>Rhizobium</taxon>
    </lineage>
</organism>
<keyword evidence="1" id="KW-0614">Plasmid</keyword>
<evidence type="ECO:0000313" key="2">
    <source>
        <dbReference type="Proteomes" id="UP000014411"/>
    </source>
</evidence>
<accession>S3HKF0</accession>
<gene>
    <name evidence="1" type="ORF">RGCCGE502_34336</name>
</gene>